<organism evidence="9 10">
    <name type="scientific">Flavobacterium agri</name>
    <dbReference type="NCBI Taxonomy" id="2743471"/>
    <lineage>
        <taxon>Bacteria</taxon>
        <taxon>Pseudomonadati</taxon>
        <taxon>Bacteroidota</taxon>
        <taxon>Flavobacteriia</taxon>
        <taxon>Flavobacteriales</taxon>
        <taxon>Flavobacteriaceae</taxon>
        <taxon>Flavobacterium</taxon>
    </lineage>
</organism>
<comment type="similarity">
    <text evidence="2">Belongs to the outer membrane factor (OMF) (TC 1.B.17) family.</text>
</comment>
<evidence type="ECO:0000256" key="1">
    <source>
        <dbReference type="ARBA" id="ARBA00004442"/>
    </source>
</evidence>
<evidence type="ECO:0000313" key="9">
    <source>
        <dbReference type="EMBL" id="NYA71503.1"/>
    </source>
</evidence>
<protein>
    <submittedName>
        <fullName evidence="9">TolC family protein</fullName>
    </submittedName>
</protein>
<dbReference type="InterPro" id="IPR051906">
    <property type="entry name" value="TolC-like"/>
</dbReference>
<gene>
    <name evidence="9" type="ORF">HZF10_11265</name>
</gene>
<dbReference type="SUPFAM" id="SSF56954">
    <property type="entry name" value="Outer membrane efflux proteins (OEP)"/>
    <property type="match status" value="1"/>
</dbReference>
<keyword evidence="6" id="KW-0472">Membrane</keyword>
<keyword evidence="7" id="KW-0998">Cell outer membrane</keyword>
<evidence type="ECO:0000256" key="3">
    <source>
        <dbReference type="ARBA" id="ARBA00022448"/>
    </source>
</evidence>
<keyword evidence="8" id="KW-0732">Signal</keyword>
<reference evidence="9 10" key="1">
    <citation type="submission" date="2020-07" db="EMBL/GenBank/DDBJ databases">
        <authorList>
            <person name="Sun Q."/>
        </authorList>
    </citation>
    <scope>NUCLEOTIDE SEQUENCE [LARGE SCALE GENOMIC DNA]</scope>
    <source>
        <strain evidence="9 10">MAH-1</strain>
    </source>
</reference>
<dbReference type="Gene3D" id="1.20.1600.10">
    <property type="entry name" value="Outer membrane efflux proteins (OEP)"/>
    <property type="match status" value="1"/>
</dbReference>
<dbReference type="PANTHER" id="PTHR30026">
    <property type="entry name" value="OUTER MEMBRANE PROTEIN TOLC"/>
    <property type="match status" value="1"/>
</dbReference>
<dbReference type="Pfam" id="PF02321">
    <property type="entry name" value="OEP"/>
    <property type="match status" value="1"/>
</dbReference>
<keyword evidence="10" id="KW-1185">Reference proteome</keyword>
<dbReference type="GO" id="GO:0015562">
    <property type="term" value="F:efflux transmembrane transporter activity"/>
    <property type="evidence" value="ECO:0007669"/>
    <property type="project" value="InterPro"/>
</dbReference>
<dbReference type="PANTHER" id="PTHR30026:SF20">
    <property type="entry name" value="OUTER MEMBRANE PROTEIN TOLC"/>
    <property type="match status" value="1"/>
</dbReference>
<comment type="caution">
    <text evidence="9">The sequence shown here is derived from an EMBL/GenBank/DDBJ whole genome shotgun (WGS) entry which is preliminary data.</text>
</comment>
<accession>A0A7Y8Y415</accession>
<feature type="chain" id="PRO_5031000650" evidence="8">
    <location>
        <begin position="21"/>
        <end position="462"/>
    </location>
</feature>
<dbReference type="GO" id="GO:1990281">
    <property type="term" value="C:efflux pump complex"/>
    <property type="evidence" value="ECO:0007669"/>
    <property type="project" value="TreeGrafter"/>
</dbReference>
<keyword evidence="4" id="KW-1134">Transmembrane beta strand</keyword>
<sequence>MSKLQNLMFLLLLTAVSGSAQILTMPEAIQTGVANYGTVKAKENYAKASGETVKQTRRDYLPNLVLSGQQDYGTVNGQNGPLYGYGGYGVASSGIPLDHQNWNAAFGALYLANVNWEFFTFGRYRERINLAKADLARNQADYQQELFQHQIRVAAAYLNLLASQRLVRSQQKNLDRAKVFLNTSGARVKNGLNPGVDSTLASAEVSRAKIELNRVLDLVKEQNNRLAFLMGTDVRDFQLDTSLVTKIPNNVLALQTSADSVNPILKYYKSRLDFSDQQVKLYRKNYYPSFSLFGVFQTRASGFEPEYTQDQTQFSRNYFDGISPDRQNYLVGVGVTWNLTNILRTSKQVSAQKFVSEGLKNEYDVIDKQLKTQSDAADAKIRYAMDNYNESPRQVAAAKQAYLQRTTLYKNGLTTLTDVTQALYILNRAETDNDVIFTNVWQSLLLKSAATGDFNLFLTEFQ</sequence>
<evidence type="ECO:0000256" key="7">
    <source>
        <dbReference type="ARBA" id="ARBA00023237"/>
    </source>
</evidence>
<dbReference type="GO" id="GO:0009279">
    <property type="term" value="C:cell outer membrane"/>
    <property type="evidence" value="ECO:0007669"/>
    <property type="project" value="UniProtKB-SubCell"/>
</dbReference>
<dbReference type="GO" id="GO:0015288">
    <property type="term" value="F:porin activity"/>
    <property type="evidence" value="ECO:0007669"/>
    <property type="project" value="TreeGrafter"/>
</dbReference>
<keyword evidence="5" id="KW-0812">Transmembrane</keyword>
<dbReference type="AlphaFoldDB" id="A0A7Y8Y415"/>
<proteinExistence type="inferred from homology"/>
<evidence type="ECO:0000256" key="4">
    <source>
        <dbReference type="ARBA" id="ARBA00022452"/>
    </source>
</evidence>
<evidence type="ECO:0000313" key="10">
    <source>
        <dbReference type="Proteomes" id="UP000535020"/>
    </source>
</evidence>
<evidence type="ECO:0000256" key="2">
    <source>
        <dbReference type="ARBA" id="ARBA00007613"/>
    </source>
</evidence>
<evidence type="ECO:0000256" key="5">
    <source>
        <dbReference type="ARBA" id="ARBA00022692"/>
    </source>
</evidence>
<dbReference type="RefSeq" id="WP_176006306.1">
    <property type="nucleotide sequence ID" value="NZ_JABWMI010000011.1"/>
</dbReference>
<dbReference type="EMBL" id="JACBJI010000004">
    <property type="protein sequence ID" value="NYA71503.1"/>
    <property type="molecule type" value="Genomic_DNA"/>
</dbReference>
<dbReference type="Proteomes" id="UP000535020">
    <property type="component" value="Unassembled WGS sequence"/>
</dbReference>
<dbReference type="InterPro" id="IPR003423">
    <property type="entry name" value="OMP_efflux"/>
</dbReference>
<evidence type="ECO:0000256" key="8">
    <source>
        <dbReference type="SAM" id="SignalP"/>
    </source>
</evidence>
<evidence type="ECO:0000256" key="6">
    <source>
        <dbReference type="ARBA" id="ARBA00023136"/>
    </source>
</evidence>
<name>A0A7Y8Y415_9FLAO</name>
<keyword evidence="3" id="KW-0813">Transport</keyword>
<comment type="subcellular location">
    <subcellularLocation>
        <location evidence="1">Cell outer membrane</location>
    </subcellularLocation>
</comment>
<feature type="signal peptide" evidence="8">
    <location>
        <begin position="1"/>
        <end position="20"/>
    </location>
</feature>